<dbReference type="GO" id="GO:0043531">
    <property type="term" value="F:ADP binding"/>
    <property type="evidence" value="ECO:0007669"/>
    <property type="project" value="InterPro"/>
</dbReference>
<dbReference type="AlphaFoldDB" id="A0A2Z6N5Y8"/>
<evidence type="ECO:0000259" key="3">
    <source>
        <dbReference type="Pfam" id="PF00931"/>
    </source>
</evidence>
<sequence length="681" mass="76209">MPFVRRNIGKKMKKVAKRIHEIAEERTQLNIHPGMIERRLQDCEWRQTTSIITEPQILGRDEDMEKIVEFILRHACEREELSVYSIVGHGGYGKTTLAQLVFNDERVNTHFDLKIWVCVSDDFSILKILQSIIESKDGKNPNLSSLESMQRKLENGTKGASILVTTRLETVASTVKTVGESPTDDTTIHRLEGLSDDYNLSLFKQLAFGANGEEHAELVKIEAGFSLAELRNLQLRGQLHIRDLQNVSNERDARKANLIGKKDLSCLYLSWGSGGNSQGSSAGAEQVLEALEPHTGLKCFGLKGYEGINIPNWMRNTSILEGLVDVILYNCRNCLRLPPLGKLPYLTTLYVSGMRDVKYIDDDLYEGVTKKAFPSLKKMMLYDLPNLVRVLKAEGIEILSQLSKLHIKACPKLALTSLPSVEILYASGKTVDDGASFLMEIAVSICVAFKSSSPSFTYKFFSTLSIEDFNSFEGVLEALEPHSGLKSFRVKSYGGAHFPPWMMRNTSILKGLVHIILYDCKNCKKLPPLCKLPCLTTLYICGMRDLKYIDDALFEPVTEKAFTSLKKLTLCDLPNLKGVLEVERVEMLPELLNLSISRVPKLALPSFPSVELLSAHGGTDVLLKFISYKNCNEELDSSPRGIVGNNLYNLKSLYISDFAKLKELPDELVTLCLRTSSHSIL</sequence>
<dbReference type="EMBL" id="DF973293">
    <property type="protein sequence ID" value="GAU24607.1"/>
    <property type="molecule type" value="Genomic_DNA"/>
</dbReference>
<feature type="domain" description="NB-ARC" evidence="3">
    <location>
        <begin position="63"/>
        <end position="136"/>
    </location>
</feature>
<dbReference type="Gene3D" id="3.80.10.10">
    <property type="entry name" value="Ribonuclease Inhibitor"/>
    <property type="match status" value="2"/>
</dbReference>
<protein>
    <submittedName>
        <fullName evidence="5">Uncharacterized protein</fullName>
    </submittedName>
</protein>
<evidence type="ECO:0000313" key="6">
    <source>
        <dbReference type="Proteomes" id="UP000242715"/>
    </source>
</evidence>
<dbReference type="InterPro" id="IPR002182">
    <property type="entry name" value="NB-ARC"/>
</dbReference>
<dbReference type="InterPro" id="IPR027417">
    <property type="entry name" value="P-loop_NTPase"/>
</dbReference>
<dbReference type="GO" id="GO:0006952">
    <property type="term" value="P:defense response"/>
    <property type="evidence" value="ECO:0007669"/>
    <property type="project" value="UniProtKB-KW"/>
</dbReference>
<feature type="domain" description="R13L1/DRL21-like LRR repeat region" evidence="4">
    <location>
        <begin position="227"/>
        <end position="354"/>
    </location>
</feature>
<keyword evidence="2" id="KW-0611">Plant defense</keyword>
<dbReference type="SUPFAM" id="SSF52540">
    <property type="entry name" value="P-loop containing nucleoside triphosphate hydrolases"/>
    <property type="match status" value="1"/>
</dbReference>
<feature type="domain" description="R13L1/DRL21-like LRR repeat region" evidence="4">
    <location>
        <begin position="470"/>
        <end position="543"/>
    </location>
</feature>
<name>A0A2Z6N5Y8_TRISU</name>
<dbReference type="OrthoDB" id="1935327at2759"/>
<dbReference type="Gene3D" id="3.40.50.300">
    <property type="entry name" value="P-loop containing nucleotide triphosphate hydrolases"/>
    <property type="match status" value="1"/>
</dbReference>
<dbReference type="InterPro" id="IPR032675">
    <property type="entry name" value="LRR_dom_sf"/>
</dbReference>
<dbReference type="SUPFAM" id="SSF52058">
    <property type="entry name" value="L domain-like"/>
    <property type="match status" value="2"/>
</dbReference>
<keyword evidence="1" id="KW-0433">Leucine-rich repeat</keyword>
<evidence type="ECO:0000259" key="4">
    <source>
        <dbReference type="Pfam" id="PF25019"/>
    </source>
</evidence>
<keyword evidence="6" id="KW-1185">Reference proteome</keyword>
<proteinExistence type="predicted"/>
<dbReference type="Pfam" id="PF00931">
    <property type="entry name" value="NB-ARC"/>
    <property type="match status" value="1"/>
</dbReference>
<organism evidence="5 6">
    <name type="scientific">Trifolium subterraneum</name>
    <name type="common">Subterranean clover</name>
    <dbReference type="NCBI Taxonomy" id="3900"/>
    <lineage>
        <taxon>Eukaryota</taxon>
        <taxon>Viridiplantae</taxon>
        <taxon>Streptophyta</taxon>
        <taxon>Embryophyta</taxon>
        <taxon>Tracheophyta</taxon>
        <taxon>Spermatophyta</taxon>
        <taxon>Magnoliopsida</taxon>
        <taxon>eudicotyledons</taxon>
        <taxon>Gunneridae</taxon>
        <taxon>Pentapetalae</taxon>
        <taxon>rosids</taxon>
        <taxon>fabids</taxon>
        <taxon>Fabales</taxon>
        <taxon>Fabaceae</taxon>
        <taxon>Papilionoideae</taxon>
        <taxon>50 kb inversion clade</taxon>
        <taxon>NPAAA clade</taxon>
        <taxon>Hologalegina</taxon>
        <taxon>IRL clade</taxon>
        <taxon>Trifolieae</taxon>
        <taxon>Trifolium</taxon>
    </lineage>
</organism>
<dbReference type="InterPro" id="IPR056789">
    <property type="entry name" value="LRR_R13L1-DRL21"/>
</dbReference>
<dbReference type="Proteomes" id="UP000242715">
    <property type="component" value="Unassembled WGS sequence"/>
</dbReference>
<dbReference type="Pfam" id="PF25019">
    <property type="entry name" value="LRR_R13L1-DRL21"/>
    <property type="match status" value="2"/>
</dbReference>
<gene>
    <name evidence="5" type="ORF">TSUD_289700</name>
</gene>
<evidence type="ECO:0000313" key="5">
    <source>
        <dbReference type="EMBL" id="GAU24607.1"/>
    </source>
</evidence>
<reference evidence="6" key="1">
    <citation type="journal article" date="2017" name="Front. Plant Sci.">
        <title>Climate Clever Clovers: New Paradigm to Reduce the Environmental Footprint of Ruminants by Breeding Low Methanogenic Forages Utilizing Haplotype Variation.</title>
        <authorList>
            <person name="Kaur P."/>
            <person name="Appels R."/>
            <person name="Bayer P.E."/>
            <person name="Keeble-Gagnere G."/>
            <person name="Wang J."/>
            <person name="Hirakawa H."/>
            <person name="Shirasawa K."/>
            <person name="Vercoe P."/>
            <person name="Stefanova K."/>
            <person name="Durmic Z."/>
            <person name="Nichols P."/>
            <person name="Revell C."/>
            <person name="Isobe S.N."/>
            <person name="Edwards D."/>
            <person name="Erskine W."/>
        </authorList>
    </citation>
    <scope>NUCLEOTIDE SEQUENCE [LARGE SCALE GENOMIC DNA]</scope>
    <source>
        <strain evidence="6">cv. Daliak</strain>
    </source>
</reference>
<dbReference type="PANTHER" id="PTHR36766">
    <property type="entry name" value="PLANT BROAD-SPECTRUM MILDEW RESISTANCE PROTEIN RPW8"/>
    <property type="match status" value="1"/>
</dbReference>
<accession>A0A2Z6N5Y8</accession>
<evidence type="ECO:0000256" key="2">
    <source>
        <dbReference type="ARBA" id="ARBA00022821"/>
    </source>
</evidence>
<dbReference type="PANTHER" id="PTHR36766:SF42">
    <property type="entry name" value="NB-ARC DOMAIN DISEASE RESISTANCE PROTEIN"/>
    <property type="match status" value="1"/>
</dbReference>
<evidence type="ECO:0000256" key="1">
    <source>
        <dbReference type="ARBA" id="ARBA00022614"/>
    </source>
</evidence>